<dbReference type="PANTHER" id="PTHR45339">
    <property type="entry name" value="HYBRID SIGNAL TRANSDUCTION HISTIDINE KINASE J"/>
    <property type="match status" value="1"/>
</dbReference>
<dbReference type="PROSITE" id="PS50110">
    <property type="entry name" value="RESPONSE_REGULATORY"/>
    <property type="match status" value="1"/>
</dbReference>
<evidence type="ECO:0000259" key="4">
    <source>
        <dbReference type="PROSITE" id="PS50110"/>
    </source>
</evidence>
<sequence>MNPGRILVVEDNPKNLKLVRDVLRFSGYEVIEATSGEDGVRLAASEHPDLILMDLQLPGIDGAEALRRIRAGEREHAVPVVAVTAFAMDNDRHDAFESGFNGYVEKPISIRRLPQQVHDFLQLGGATT</sequence>
<evidence type="ECO:0000313" key="6">
    <source>
        <dbReference type="Proteomes" id="UP000295146"/>
    </source>
</evidence>
<dbReference type="AlphaFoldDB" id="A0A4R8CNA4"/>
<dbReference type="SUPFAM" id="SSF52172">
    <property type="entry name" value="CheY-like"/>
    <property type="match status" value="1"/>
</dbReference>
<evidence type="ECO:0000256" key="2">
    <source>
        <dbReference type="ARBA" id="ARBA00023012"/>
    </source>
</evidence>
<gene>
    <name evidence="5" type="ORF">EV653_2744</name>
</gene>
<dbReference type="SMART" id="SM00448">
    <property type="entry name" value="REC"/>
    <property type="match status" value="1"/>
</dbReference>
<proteinExistence type="predicted"/>
<dbReference type="InterPro" id="IPR011006">
    <property type="entry name" value="CheY-like_superfamily"/>
</dbReference>
<evidence type="ECO:0000313" key="5">
    <source>
        <dbReference type="EMBL" id="TDW77574.1"/>
    </source>
</evidence>
<dbReference type="Pfam" id="PF00072">
    <property type="entry name" value="Response_reg"/>
    <property type="match status" value="1"/>
</dbReference>
<comment type="caution">
    <text evidence="5">The sequence shown here is derived from an EMBL/GenBank/DDBJ whole genome shotgun (WGS) entry which is preliminary data.</text>
</comment>
<dbReference type="InterPro" id="IPR001789">
    <property type="entry name" value="Sig_transdc_resp-reg_receiver"/>
</dbReference>
<name>A0A4R8CNA4_9ACTN</name>
<protein>
    <submittedName>
        <fullName evidence="5">Two-component system cell cycle response regulator DivK</fullName>
    </submittedName>
</protein>
<dbReference type="OrthoDB" id="9800897at2"/>
<dbReference type="Proteomes" id="UP000295146">
    <property type="component" value="Unassembled WGS sequence"/>
</dbReference>
<keyword evidence="1 3" id="KW-0597">Phosphoprotein</keyword>
<organism evidence="5 6">
    <name type="scientific">Kribbella pratensis</name>
    <dbReference type="NCBI Taxonomy" id="2512112"/>
    <lineage>
        <taxon>Bacteria</taxon>
        <taxon>Bacillati</taxon>
        <taxon>Actinomycetota</taxon>
        <taxon>Actinomycetes</taxon>
        <taxon>Propionibacteriales</taxon>
        <taxon>Kribbellaceae</taxon>
        <taxon>Kribbella</taxon>
    </lineage>
</organism>
<evidence type="ECO:0000256" key="3">
    <source>
        <dbReference type="PROSITE-ProRule" id="PRU00169"/>
    </source>
</evidence>
<feature type="domain" description="Response regulatory" evidence="4">
    <location>
        <begin position="5"/>
        <end position="121"/>
    </location>
</feature>
<dbReference type="RefSeq" id="WP_134102382.1">
    <property type="nucleotide sequence ID" value="NZ_SODP01000001.1"/>
</dbReference>
<dbReference type="Gene3D" id="3.40.50.2300">
    <property type="match status" value="1"/>
</dbReference>
<accession>A0A4R8CNA4</accession>
<keyword evidence="6" id="KW-1185">Reference proteome</keyword>
<dbReference type="PANTHER" id="PTHR45339:SF1">
    <property type="entry name" value="HYBRID SIGNAL TRANSDUCTION HISTIDINE KINASE J"/>
    <property type="match status" value="1"/>
</dbReference>
<dbReference type="EMBL" id="SODP01000001">
    <property type="protein sequence ID" value="TDW77574.1"/>
    <property type="molecule type" value="Genomic_DNA"/>
</dbReference>
<keyword evidence="2" id="KW-0902">Two-component regulatory system</keyword>
<dbReference type="GO" id="GO:0000160">
    <property type="term" value="P:phosphorelay signal transduction system"/>
    <property type="evidence" value="ECO:0007669"/>
    <property type="project" value="UniProtKB-KW"/>
</dbReference>
<feature type="modified residue" description="4-aspartylphosphate" evidence="3">
    <location>
        <position position="54"/>
    </location>
</feature>
<evidence type="ECO:0000256" key="1">
    <source>
        <dbReference type="ARBA" id="ARBA00022553"/>
    </source>
</evidence>
<reference evidence="5 6" key="1">
    <citation type="submission" date="2019-03" db="EMBL/GenBank/DDBJ databases">
        <title>Genomic Encyclopedia of Type Strains, Phase III (KMG-III): the genomes of soil and plant-associated and newly described type strains.</title>
        <authorList>
            <person name="Whitman W."/>
        </authorList>
    </citation>
    <scope>NUCLEOTIDE SEQUENCE [LARGE SCALE GENOMIC DNA]</scope>
    <source>
        <strain evidence="5 6">VKM Ac-2573</strain>
    </source>
</reference>